<dbReference type="Proteomes" id="UP000297229">
    <property type="component" value="Unassembled WGS sequence"/>
</dbReference>
<gene>
    <name evidence="1" type="ORF">BELL_0024g00340</name>
</gene>
<comment type="caution">
    <text evidence="1">The sequence shown here is derived from an EMBL/GenBank/DDBJ whole genome shotgun (WGS) entry which is preliminary data.</text>
</comment>
<organism evidence="1 2">
    <name type="scientific">Botrytis elliptica</name>
    <dbReference type="NCBI Taxonomy" id="278938"/>
    <lineage>
        <taxon>Eukaryota</taxon>
        <taxon>Fungi</taxon>
        <taxon>Dikarya</taxon>
        <taxon>Ascomycota</taxon>
        <taxon>Pezizomycotina</taxon>
        <taxon>Leotiomycetes</taxon>
        <taxon>Helotiales</taxon>
        <taxon>Sclerotiniaceae</taxon>
        <taxon>Botrytis</taxon>
    </lineage>
</organism>
<dbReference type="AlphaFoldDB" id="A0A4Z1K1I6"/>
<proteinExistence type="predicted"/>
<keyword evidence="2" id="KW-1185">Reference proteome</keyword>
<evidence type="ECO:0000313" key="1">
    <source>
        <dbReference type="EMBL" id="TGO79755.1"/>
    </source>
</evidence>
<reference evidence="1 2" key="1">
    <citation type="submission" date="2017-12" db="EMBL/GenBank/DDBJ databases">
        <title>Comparative genomics of Botrytis spp.</title>
        <authorList>
            <person name="Valero-Jimenez C.A."/>
            <person name="Tapia P."/>
            <person name="Veloso J."/>
            <person name="Silva-Moreno E."/>
            <person name="Staats M."/>
            <person name="Valdes J.H."/>
            <person name="Van Kan J.A.L."/>
        </authorList>
    </citation>
    <scope>NUCLEOTIDE SEQUENCE [LARGE SCALE GENOMIC DNA]</scope>
    <source>
        <strain evidence="1 2">Be9601</strain>
    </source>
</reference>
<dbReference type="EMBL" id="PQXM01000024">
    <property type="protein sequence ID" value="TGO79755.1"/>
    <property type="molecule type" value="Genomic_DNA"/>
</dbReference>
<sequence>MLRTEVPWMHNFRHMFEHVKRLSLDHTSTDPSIFLSRLRLDSPKLERSMGRDLPGAWARASLYNGSSARLEDEN</sequence>
<protein>
    <submittedName>
        <fullName evidence="1">Uncharacterized protein</fullName>
    </submittedName>
</protein>
<accession>A0A4Z1K1I6</accession>
<evidence type="ECO:0000313" key="2">
    <source>
        <dbReference type="Proteomes" id="UP000297229"/>
    </source>
</evidence>
<name>A0A4Z1K1I6_9HELO</name>